<dbReference type="EMBL" id="CAJNOW010000439">
    <property type="protein sequence ID" value="CAF1276768.1"/>
    <property type="molecule type" value="Genomic_DNA"/>
</dbReference>
<dbReference type="OrthoDB" id="10019616at2759"/>
<proteinExistence type="predicted"/>
<dbReference type="Proteomes" id="UP000663855">
    <property type="component" value="Unassembled WGS sequence"/>
</dbReference>
<evidence type="ECO:0000256" key="1">
    <source>
        <dbReference type="SAM" id="MobiDB-lite"/>
    </source>
</evidence>
<name>A0A816AQV5_9BILA</name>
<dbReference type="EMBL" id="CAJNOV010017015">
    <property type="protein sequence ID" value="CAF1599015.1"/>
    <property type="molecule type" value="Genomic_DNA"/>
</dbReference>
<reference evidence="3" key="1">
    <citation type="submission" date="2021-02" db="EMBL/GenBank/DDBJ databases">
        <authorList>
            <person name="Nowell W R."/>
        </authorList>
    </citation>
    <scope>NUCLEOTIDE SEQUENCE</scope>
</reference>
<dbReference type="EMBL" id="CAJNRE010016296">
    <property type="protein sequence ID" value="CAF2145011.1"/>
    <property type="molecule type" value="Genomic_DNA"/>
</dbReference>
<evidence type="ECO:0000313" key="3">
    <source>
        <dbReference type="EMBL" id="CAF1599015.1"/>
    </source>
</evidence>
<dbReference type="AlphaFoldDB" id="A0A816AQV5"/>
<dbReference type="Proteomes" id="UP000663824">
    <property type="component" value="Unassembled WGS sequence"/>
</dbReference>
<evidence type="ECO:0000313" key="5">
    <source>
        <dbReference type="Proteomes" id="UP000663855"/>
    </source>
</evidence>
<evidence type="ECO:0000313" key="4">
    <source>
        <dbReference type="EMBL" id="CAF2145011.1"/>
    </source>
</evidence>
<dbReference type="Proteomes" id="UP000663834">
    <property type="component" value="Unassembled WGS sequence"/>
</dbReference>
<feature type="compositionally biased region" description="Low complexity" evidence="1">
    <location>
        <begin position="177"/>
        <end position="191"/>
    </location>
</feature>
<feature type="compositionally biased region" description="Polar residues" evidence="1">
    <location>
        <begin position="199"/>
        <end position="210"/>
    </location>
</feature>
<organism evidence="3 5">
    <name type="scientific">Rotaria magnacalcarata</name>
    <dbReference type="NCBI Taxonomy" id="392030"/>
    <lineage>
        <taxon>Eukaryota</taxon>
        <taxon>Metazoa</taxon>
        <taxon>Spiralia</taxon>
        <taxon>Gnathifera</taxon>
        <taxon>Rotifera</taxon>
        <taxon>Eurotatoria</taxon>
        <taxon>Bdelloidea</taxon>
        <taxon>Philodinida</taxon>
        <taxon>Philodinidae</taxon>
        <taxon>Rotaria</taxon>
    </lineage>
</organism>
<gene>
    <name evidence="3" type="ORF">CJN711_LOCUS34929</name>
    <name evidence="2" type="ORF">KQP761_LOCUS3573</name>
    <name evidence="4" type="ORF">MBJ925_LOCUS30136</name>
</gene>
<comment type="caution">
    <text evidence="3">The sequence shown here is derived from an EMBL/GenBank/DDBJ whole genome shotgun (WGS) entry which is preliminary data.</text>
</comment>
<protein>
    <submittedName>
        <fullName evidence="3">Uncharacterized protein</fullName>
    </submittedName>
</protein>
<evidence type="ECO:0000313" key="2">
    <source>
        <dbReference type="EMBL" id="CAF1276768.1"/>
    </source>
</evidence>
<sequence length="546" mass="64306">MQDFMTEIRRQLKNYETILNDDVEEFDIKLNATRDNLSNYIQRQIQYLTNVEQQYQQEFNYLDEENKKTTKINRQQFDKLCLSINQHDDNSKIVTKLFEDFQKTFPLRPIMLKSIPEYEYKDIQINDFIEQQKIDENRFEENLTLPTTNYEVVSTTLNDEVLTENNEQDENFNTYRNSSSELLRSSNRSPSVQERSRVTTETSTMENTQKPSLVSGSIGFSYHKQLASQNNDYNIEPQSRLVSNCSTISGPDMMINLLFKIPYPHNRNSYLLTYHEYEDYLLIYSLDYHKLEYLSFRSHQISNVNLPLADTLLNLGYSTHNDLFYLSSRKKKNFVLFRLNQQQIEIEREIPLVEKNDYLITVHMYKSVVFFLYRSSSRVSLGKYDIEKSSFLSPFNFQHELYDEQEQSSYEIMDFAINEIYISFLIRLINKNKFMIVIHDFISMDRLQSFDLIDAIKPLSIISTVRKLESTATSARNDEIEGLLFVNDVKSHLIHCCSHQQYLIPIQVNAFGICALNNGNLALVAGKDIRGLNVQNYLQQNNVQFD</sequence>
<accession>A0A816AQV5</accession>
<feature type="region of interest" description="Disordered" evidence="1">
    <location>
        <begin position="177"/>
        <end position="210"/>
    </location>
</feature>